<protein>
    <submittedName>
        <fullName evidence="2">Probable pectate lyase 22</fullName>
    </submittedName>
</protein>
<keyword evidence="1" id="KW-1133">Transmembrane helix</keyword>
<evidence type="ECO:0000313" key="2">
    <source>
        <dbReference type="EMBL" id="GFP84376.1"/>
    </source>
</evidence>
<sequence length="113" mass="12434">MATPSPSETSHHPAWLGESLITASADFTQSCMWIPWTIMLLAWWIAMHALPAMWMLAPRPSIVLCELMMSSCLSRITMSDLKIIQSGSGWMAAWRRVPGLGLTGSSWLGSVTV</sequence>
<evidence type="ECO:0000256" key="1">
    <source>
        <dbReference type="SAM" id="Phobius"/>
    </source>
</evidence>
<dbReference type="Proteomes" id="UP000653305">
    <property type="component" value="Unassembled WGS sequence"/>
</dbReference>
<name>A0A830BBF1_9LAMI</name>
<dbReference type="GO" id="GO:0016829">
    <property type="term" value="F:lyase activity"/>
    <property type="evidence" value="ECO:0007669"/>
    <property type="project" value="UniProtKB-KW"/>
</dbReference>
<comment type="caution">
    <text evidence="2">The sequence shown here is derived from an EMBL/GenBank/DDBJ whole genome shotgun (WGS) entry which is preliminary data.</text>
</comment>
<keyword evidence="1" id="KW-0472">Membrane</keyword>
<reference evidence="2" key="1">
    <citation type="submission" date="2020-07" db="EMBL/GenBank/DDBJ databases">
        <title>Ethylene signaling mediates host invasion by parasitic plants.</title>
        <authorList>
            <person name="Yoshida S."/>
        </authorList>
    </citation>
    <scope>NUCLEOTIDE SEQUENCE</scope>
    <source>
        <strain evidence="2">Okayama</strain>
    </source>
</reference>
<keyword evidence="3" id="KW-1185">Reference proteome</keyword>
<accession>A0A830BBF1</accession>
<evidence type="ECO:0000313" key="3">
    <source>
        <dbReference type="Proteomes" id="UP000653305"/>
    </source>
</evidence>
<dbReference type="AlphaFoldDB" id="A0A830BBF1"/>
<dbReference type="EMBL" id="BMAC01000083">
    <property type="protein sequence ID" value="GFP84376.1"/>
    <property type="molecule type" value="Genomic_DNA"/>
</dbReference>
<dbReference type="OrthoDB" id="1801873at2759"/>
<keyword evidence="2" id="KW-0456">Lyase</keyword>
<gene>
    <name evidence="2" type="ORF">PHJA_000581400</name>
</gene>
<proteinExistence type="predicted"/>
<feature type="transmembrane region" description="Helical" evidence="1">
    <location>
        <begin position="33"/>
        <end position="57"/>
    </location>
</feature>
<keyword evidence="1" id="KW-0812">Transmembrane</keyword>
<organism evidence="2 3">
    <name type="scientific">Phtheirospermum japonicum</name>
    <dbReference type="NCBI Taxonomy" id="374723"/>
    <lineage>
        <taxon>Eukaryota</taxon>
        <taxon>Viridiplantae</taxon>
        <taxon>Streptophyta</taxon>
        <taxon>Embryophyta</taxon>
        <taxon>Tracheophyta</taxon>
        <taxon>Spermatophyta</taxon>
        <taxon>Magnoliopsida</taxon>
        <taxon>eudicotyledons</taxon>
        <taxon>Gunneridae</taxon>
        <taxon>Pentapetalae</taxon>
        <taxon>asterids</taxon>
        <taxon>lamiids</taxon>
        <taxon>Lamiales</taxon>
        <taxon>Orobanchaceae</taxon>
        <taxon>Orobanchaceae incertae sedis</taxon>
        <taxon>Phtheirospermum</taxon>
    </lineage>
</organism>